<dbReference type="GO" id="GO:0016301">
    <property type="term" value="F:kinase activity"/>
    <property type="evidence" value="ECO:0007669"/>
    <property type="project" value="UniProtKB-KW"/>
</dbReference>
<dbReference type="Pfam" id="PF07730">
    <property type="entry name" value="HisKA_3"/>
    <property type="match status" value="1"/>
</dbReference>
<evidence type="ECO:0000256" key="9">
    <source>
        <dbReference type="SAM" id="Phobius"/>
    </source>
</evidence>
<evidence type="ECO:0000256" key="4">
    <source>
        <dbReference type="ARBA" id="ARBA00022679"/>
    </source>
</evidence>
<evidence type="ECO:0000256" key="6">
    <source>
        <dbReference type="ARBA" id="ARBA00022777"/>
    </source>
</evidence>
<dbReference type="RefSeq" id="WP_366232091.1">
    <property type="nucleotide sequence ID" value="NZ_JBFBMH010000001.1"/>
</dbReference>
<evidence type="ECO:0000259" key="10">
    <source>
        <dbReference type="Pfam" id="PF07730"/>
    </source>
</evidence>
<evidence type="ECO:0000313" key="12">
    <source>
        <dbReference type="Proteomes" id="UP001553715"/>
    </source>
</evidence>
<evidence type="ECO:0000256" key="1">
    <source>
        <dbReference type="ARBA" id="ARBA00000085"/>
    </source>
</evidence>
<keyword evidence="8" id="KW-0902">Two-component regulatory system</keyword>
<keyword evidence="4" id="KW-0808">Transferase</keyword>
<evidence type="ECO:0000256" key="2">
    <source>
        <dbReference type="ARBA" id="ARBA00012438"/>
    </source>
</evidence>
<feature type="transmembrane region" description="Helical" evidence="9">
    <location>
        <begin position="136"/>
        <end position="156"/>
    </location>
</feature>
<dbReference type="Proteomes" id="UP001553715">
    <property type="component" value="Unassembled WGS sequence"/>
</dbReference>
<keyword evidence="3" id="KW-0597">Phosphoprotein</keyword>
<keyword evidence="7" id="KW-0067">ATP-binding</keyword>
<keyword evidence="9" id="KW-1133">Transmembrane helix</keyword>
<dbReference type="InterPro" id="IPR011712">
    <property type="entry name" value="Sig_transdc_His_kin_sub3_dim/P"/>
</dbReference>
<feature type="transmembrane region" description="Helical" evidence="9">
    <location>
        <begin position="112"/>
        <end position="130"/>
    </location>
</feature>
<evidence type="ECO:0000313" key="11">
    <source>
        <dbReference type="EMBL" id="MEW1973684.1"/>
    </source>
</evidence>
<comment type="catalytic activity">
    <reaction evidence="1">
        <text>ATP + protein L-histidine = ADP + protein N-phospho-L-histidine.</text>
        <dbReference type="EC" id="2.7.13.3"/>
    </reaction>
</comment>
<proteinExistence type="predicted"/>
<evidence type="ECO:0000256" key="8">
    <source>
        <dbReference type="ARBA" id="ARBA00023012"/>
    </source>
</evidence>
<dbReference type="InterPro" id="IPR050482">
    <property type="entry name" value="Sensor_HK_TwoCompSys"/>
</dbReference>
<dbReference type="Gene3D" id="1.20.5.1930">
    <property type="match status" value="1"/>
</dbReference>
<organism evidence="11 12">
    <name type="scientific">Microbacterium profundi</name>
    <dbReference type="NCBI Taxonomy" id="450380"/>
    <lineage>
        <taxon>Bacteria</taxon>
        <taxon>Bacillati</taxon>
        <taxon>Actinomycetota</taxon>
        <taxon>Actinomycetes</taxon>
        <taxon>Micrococcales</taxon>
        <taxon>Microbacteriaceae</taxon>
        <taxon>Microbacterium</taxon>
    </lineage>
</organism>
<sequence length="267" mass="28280">MDPRSSSVWRRWDLLAAVALVGLAFVPGVERQGVDLAELPDKAMDALGWTLLVAQGAPVGVLRRRPVIALSVIGAAFSAYQLLGYPTTFAALGLLVAIVGAGALVRRRRRTVAAAASAGYVLLCVALGWVGSPTRVLDHIVFGLLLASLWVVGAWLSSRGHAQQQRNAEAELAAVAAERGRIARELHDVITHHVTAMVVQAEAAQYSTDDRVRTANSLTTIGETGRAALTDLRGLLGALDAATDDAARTPAITAVEELVERARRRST</sequence>
<evidence type="ECO:0000256" key="7">
    <source>
        <dbReference type="ARBA" id="ARBA00022840"/>
    </source>
</evidence>
<evidence type="ECO:0000256" key="5">
    <source>
        <dbReference type="ARBA" id="ARBA00022741"/>
    </source>
</evidence>
<accession>A0ABV3LCP8</accession>
<protein>
    <recommendedName>
        <fullName evidence="2">histidine kinase</fullName>
        <ecNumber evidence="2">2.7.13.3</ecNumber>
    </recommendedName>
</protein>
<name>A0ABV3LCP8_9MICO</name>
<dbReference type="EMBL" id="JBFBMH010000001">
    <property type="protein sequence ID" value="MEW1973684.1"/>
    <property type="molecule type" value="Genomic_DNA"/>
</dbReference>
<feature type="transmembrane region" description="Helical" evidence="9">
    <location>
        <begin position="89"/>
        <end position="105"/>
    </location>
</feature>
<dbReference type="EC" id="2.7.13.3" evidence="2"/>
<keyword evidence="9" id="KW-0812">Transmembrane</keyword>
<gene>
    <name evidence="11" type="ORF">AB0301_01190</name>
</gene>
<keyword evidence="5" id="KW-0547">Nucleotide-binding</keyword>
<dbReference type="PANTHER" id="PTHR24421:SF10">
    <property type="entry name" value="NITRATE_NITRITE SENSOR PROTEIN NARQ"/>
    <property type="match status" value="1"/>
</dbReference>
<evidence type="ECO:0000256" key="3">
    <source>
        <dbReference type="ARBA" id="ARBA00022553"/>
    </source>
</evidence>
<feature type="domain" description="Signal transduction histidine kinase subgroup 3 dimerisation and phosphoacceptor" evidence="10">
    <location>
        <begin position="178"/>
        <end position="240"/>
    </location>
</feature>
<keyword evidence="6 11" id="KW-0418">Kinase</keyword>
<keyword evidence="9" id="KW-0472">Membrane</keyword>
<comment type="caution">
    <text evidence="11">The sequence shown here is derived from an EMBL/GenBank/DDBJ whole genome shotgun (WGS) entry which is preliminary data.</text>
</comment>
<dbReference type="PANTHER" id="PTHR24421">
    <property type="entry name" value="NITRATE/NITRITE SENSOR PROTEIN NARX-RELATED"/>
    <property type="match status" value="1"/>
</dbReference>
<keyword evidence="12" id="KW-1185">Reference proteome</keyword>
<reference evidence="11 12" key="1">
    <citation type="submission" date="2024-06" db="EMBL/GenBank/DDBJ databases">
        <title>The Natural Products Discovery Center: Release of the First 8490 Sequenced Strains for Exploring Actinobacteria Biosynthetic Diversity.</title>
        <authorList>
            <person name="Kalkreuter E."/>
            <person name="Kautsar S.A."/>
            <person name="Yang D."/>
            <person name="Bader C.D."/>
            <person name="Teijaro C.N."/>
            <person name="Fluegel L."/>
            <person name="Davis C.M."/>
            <person name="Simpson J.R."/>
            <person name="Lauterbach L."/>
            <person name="Steele A.D."/>
            <person name="Gui C."/>
            <person name="Meng S."/>
            <person name="Li G."/>
            <person name="Viehrig K."/>
            <person name="Ye F."/>
            <person name="Su P."/>
            <person name="Kiefer A.F."/>
            <person name="Nichols A."/>
            <person name="Cepeda A.J."/>
            <person name="Yan W."/>
            <person name="Fan B."/>
            <person name="Jiang Y."/>
            <person name="Adhikari A."/>
            <person name="Zheng C.-J."/>
            <person name="Schuster L."/>
            <person name="Cowan T.M."/>
            <person name="Smanski M.J."/>
            <person name="Chevrette M.G."/>
            <person name="De Carvalho L.P.S."/>
            <person name="Shen B."/>
        </authorList>
    </citation>
    <scope>NUCLEOTIDE SEQUENCE [LARGE SCALE GENOMIC DNA]</scope>
    <source>
        <strain evidence="11 12">NPDC077434</strain>
    </source>
</reference>